<keyword evidence="6" id="KW-1185">Reference proteome</keyword>
<comment type="caution">
    <text evidence="5">The sequence shown here is derived from an EMBL/GenBank/DDBJ whole genome shotgun (WGS) entry which is preliminary data.</text>
</comment>
<dbReference type="FunFam" id="3.30.70.330:FF:000040">
    <property type="entry name" value="Heterogeneous nuclear ribonucleoprotein A2/B1"/>
    <property type="match status" value="1"/>
</dbReference>
<dbReference type="PANTHER" id="PTHR48032:SF6">
    <property type="entry name" value="RNA-BINDING (RRM_RBD_RNP MOTIFS) FAMILY PROTEIN"/>
    <property type="match status" value="1"/>
</dbReference>
<evidence type="ECO:0000313" key="6">
    <source>
        <dbReference type="Proteomes" id="UP001165289"/>
    </source>
</evidence>
<dbReference type="PANTHER" id="PTHR48032">
    <property type="entry name" value="RNA-BINDING PROTEIN MUSASHI HOMOLOG RBP6"/>
    <property type="match status" value="1"/>
</dbReference>
<keyword evidence="1" id="KW-0677">Repeat</keyword>
<dbReference type="GO" id="GO:0003729">
    <property type="term" value="F:mRNA binding"/>
    <property type="evidence" value="ECO:0007669"/>
    <property type="project" value="TreeGrafter"/>
</dbReference>
<reference evidence="5 6" key="1">
    <citation type="journal article" date="2023" name="BMC Biol.">
        <title>The compact genome of the sponge Oopsacas minuta (Hexactinellida) is lacking key metazoan core genes.</title>
        <authorList>
            <person name="Santini S."/>
            <person name="Schenkelaars Q."/>
            <person name="Jourda C."/>
            <person name="Duchesne M."/>
            <person name="Belahbib H."/>
            <person name="Rocher C."/>
            <person name="Selva M."/>
            <person name="Riesgo A."/>
            <person name="Vervoort M."/>
            <person name="Leys S.P."/>
            <person name="Kodjabachian L."/>
            <person name="Le Bivic A."/>
            <person name="Borchiellini C."/>
            <person name="Claverie J.M."/>
            <person name="Renard E."/>
        </authorList>
    </citation>
    <scope>NUCLEOTIDE SEQUENCE [LARGE SCALE GENOMIC DNA]</scope>
    <source>
        <strain evidence="5">SPO-2</strain>
    </source>
</reference>
<dbReference type="Pfam" id="PF00076">
    <property type="entry name" value="RRM_1"/>
    <property type="match status" value="2"/>
</dbReference>
<dbReference type="Proteomes" id="UP001165289">
    <property type="component" value="Unassembled WGS sequence"/>
</dbReference>
<feature type="domain" description="RRM" evidence="4">
    <location>
        <begin position="13"/>
        <end position="90"/>
    </location>
</feature>
<dbReference type="SMART" id="SM00360">
    <property type="entry name" value="RRM"/>
    <property type="match status" value="2"/>
</dbReference>
<keyword evidence="5" id="KW-0687">Ribonucleoprotein</keyword>
<proteinExistence type="predicted"/>
<evidence type="ECO:0000256" key="3">
    <source>
        <dbReference type="PROSITE-ProRule" id="PRU00176"/>
    </source>
</evidence>
<dbReference type="SUPFAM" id="SSF54928">
    <property type="entry name" value="RNA-binding domain, RBD"/>
    <property type="match status" value="2"/>
</dbReference>
<sequence>MSSATRDSTSQLCKVFVGGIAITTDDETFRNYFSEFGNVVDSVIIRDQLSNRSKGFGFITFDKPERVDELLEKRPFSIDGKEVEVKRAIPREEISPIAHTKTKKIFVGGLSKEVTSDEVRDHFEEKFGGVDEVQFIYDKDTQEFRGFCFVTMNNEDVVDKIVIDQSHSFRNKPCTVKKAEPKGTKSSAALPHNNRISNYASLGAYYYSEPSPLDLYYMGYGYGATGYDRFNPLGQVSHTRGATSSSLYSATRGRYRPY</sequence>
<dbReference type="InterPro" id="IPR000504">
    <property type="entry name" value="RRM_dom"/>
</dbReference>
<dbReference type="GO" id="GO:0006417">
    <property type="term" value="P:regulation of translation"/>
    <property type="evidence" value="ECO:0007669"/>
    <property type="project" value="TreeGrafter"/>
</dbReference>
<dbReference type="AlphaFoldDB" id="A0AAV7KAB3"/>
<evidence type="ECO:0000256" key="2">
    <source>
        <dbReference type="ARBA" id="ARBA00022884"/>
    </source>
</evidence>
<feature type="domain" description="RRM" evidence="4">
    <location>
        <begin position="103"/>
        <end position="181"/>
    </location>
</feature>
<organism evidence="5 6">
    <name type="scientific">Oopsacas minuta</name>
    <dbReference type="NCBI Taxonomy" id="111878"/>
    <lineage>
        <taxon>Eukaryota</taxon>
        <taxon>Metazoa</taxon>
        <taxon>Porifera</taxon>
        <taxon>Hexactinellida</taxon>
        <taxon>Hexasterophora</taxon>
        <taxon>Lyssacinosida</taxon>
        <taxon>Leucopsacidae</taxon>
        <taxon>Oopsacas</taxon>
    </lineage>
</organism>
<dbReference type="GO" id="GO:1990904">
    <property type="term" value="C:ribonucleoprotein complex"/>
    <property type="evidence" value="ECO:0007669"/>
    <property type="project" value="UniProtKB-KW"/>
</dbReference>
<accession>A0AAV7KAB3</accession>
<evidence type="ECO:0000259" key="4">
    <source>
        <dbReference type="PROSITE" id="PS50102"/>
    </source>
</evidence>
<dbReference type="Gene3D" id="3.30.70.330">
    <property type="match status" value="2"/>
</dbReference>
<evidence type="ECO:0000313" key="5">
    <source>
        <dbReference type="EMBL" id="KAI6657976.1"/>
    </source>
</evidence>
<evidence type="ECO:0000256" key="1">
    <source>
        <dbReference type="ARBA" id="ARBA00022737"/>
    </source>
</evidence>
<name>A0AAV7KAB3_9METZ</name>
<dbReference type="PROSITE" id="PS50102">
    <property type="entry name" value="RRM"/>
    <property type="match status" value="2"/>
</dbReference>
<dbReference type="InterPro" id="IPR012677">
    <property type="entry name" value="Nucleotide-bd_a/b_plait_sf"/>
</dbReference>
<keyword evidence="2 3" id="KW-0694">RNA-binding</keyword>
<dbReference type="InterPro" id="IPR035979">
    <property type="entry name" value="RBD_domain_sf"/>
</dbReference>
<dbReference type="EMBL" id="JAKMXF010000110">
    <property type="protein sequence ID" value="KAI6657976.1"/>
    <property type="molecule type" value="Genomic_DNA"/>
</dbReference>
<gene>
    <name evidence="5" type="ORF">LOD99_15693</name>
</gene>
<protein>
    <submittedName>
        <fullName evidence="5">Heterogeneous nuclear ribonucleoprotein A3-like</fullName>
    </submittedName>
</protein>